<dbReference type="PROSITE" id="PS51257">
    <property type="entry name" value="PROKAR_LIPOPROTEIN"/>
    <property type="match status" value="1"/>
</dbReference>
<feature type="compositionally biased region" description="Acidic residues" evidence="1">
    <location>
        <begin position="146"/>
        <end position="185"/>
    </location>
</feature>
<feature type="compositionally biased region" description="Acidic residues" evidence="1">
    <location>
        <begin position="19"/>
        <end position="54"/>
    </location>
</feature>
<dbReference type="EMBL" id="JAATHJ010000026">
    <property type="protein sequence ID" value="NJP38626.1"/>
    <property type="molecule type" value="Genomic_DNA"/>
</dbReference>
<evidence type="ECO:0000313" key="3">
    <source>
        <dbReference type="Proteomes" id="UP000752012"/>
    </source>
</evidence>
<evidence type="ECO:0000256" key="1">
    <source>
        <dbReference type="SAM" id="MobiDB-lite"/>
    </source>
</evidence>
<evidence type="ECO:0000313" key="2">
    <source>
        <dbReference type="EMBL" id="NJP38626.1"/>
    </source>
</evidence>
<name>A0A969PUH1_9BACI</name>
<dbReference type="RefSeq" id="WP_168008296.1">
    <property type="nucleotide sequence ID" value="NZ_JAATHJ010000026.1"/>
</dbReference>
<protein>
    <submittedName>
        <fullName evidence="2">Uncharacterized protein</fullName>
    </submittedName>
</protein>
<sequence length="423" mass="47930">MKKILLLSTIALLAACQETDTESADAENNEQENEREEQNESVTEEPEEADPAEELDGVWFDDEEEFYVVFDAVEQTVVLANESDTVETRIESWNSSTVELEDADPFFEEEEIDWERDEEILTLQQGRTVYLLEKASLSSYLSFLDEAEEKNEAEEETDNEPEDNSEQEEVNEEESEPEVEEEPEPEINWTTYTNDRFGFSVSYPAEWNPGEAPTNDDGLTLYEQNGNTVSVYASYAAGSFAEGETSSVTIQSGETAEQAVLREGGSVTYTAEVVAHDIMYTVYASVSDIFYAEIEQVLEDMTRSMEVWGEENLESIESSDMDMDEDMNNSGGSVMASPFADYPDFVPSDVFSEAIFHNVVVEESGNIAYFHGDYPGHIYPEEPGKIEADLELRDGYVYTTLYYNGTMVTNEDGYHYLMQFFLY</sequence>
<keyword evidence="3" id="KW-1185">Reference proteome</keyword>
<organism evidence="2 3">
    <name type="scientific">Alkalicoccus luteus</name>
    <dbReference type="NCBI Taxonomy" id="1237094"/>
    <lineage>
        <taxon>Bacteria</taxon>
        <taxon>Bacillati</taxon>
        <taxon>Bacillota</taxon>
        <taxon>Bacilli</taxon>
        <taxon>Bacillales</taxon>
        <taxon>Bacillaceae</taxon>
        <taxon>Alkalicoccus</taxon>
    </lineage>
</organism>
<gene>
    <name evidence="2" type="ORF">HCN83_13675</name>
</gene>
<accession>A0A969PUH1</accession>
<reference evidence="2 3" key="1">
    <citation type="submission" date="2020-03" db="EMBL/GenBank/DDBJ databases">
        <title>Assessment of the enzymatic potential of alkaline-tolerant lipase obtained from Bacillus luteus H11 (technogenic soil) for the bioremediation of saline soils contaminated with petroleum substances.</title>
        <authorList>
            <person name="Kalwasinska A."/>
        </authorList>
    </citation>
    <scope>NUCLEOTIDE SEQUENCE [LARGE SCALE GENOMIC DNA]</scope>
    <source>
        <strain evidence="2 3">H11</strain>
    </source>
</reference>
<feature type="region of interest" description="Disordered" evidence="1">
    <location>
        <begin position="16"/>
        <end position="54"/>
    </location>
</feature>
<proteinExistence type="predicted"/>
<dbReference type="AlphaFoldDB" id="A0A969PUH1"/>
<feature type="region of interest" description="Disordered" evidence="1">
    <location>
        <begin position="146"/>
        <end position="191"/>
    </location>
</feature>
<comment type="caution">
    <text evidence="2">The sequence shown here is derived from an EMBL/GenBank/DDBJ whole genome shotgun (WGS) entry which is preliminary data.</text>
</comment>
<dbReference type="Proteomes" id="UP000752012">
    <property type="component" value="Unassembled WGS sequence"/>
</dbReference>